<evidence type="ECO:0000313" key="12">
    <source>
        <dbReference type="Proteomes" id="UP000549775"/>
    </source>
</evidence>
<evidence type="ECO:0000256" key="9">
    <source>
        <dbReference type="SAM" id="MobiDB-lite"/>
    </source>
</evidence>
<evidence type="ECO:0000256" key="8">
    <source>
        <dbReference type="ARBA" id="ARBA00070932"/>
    </source>
</evidence>
<protein>
    <recommendedName>
        <fullName evidence="8">Leiomodin-1</fullName>
    </recommendedName>
</protein>
<dbReference type="AlphaFoldDB" id="A0A7K7Q153"/>
<evidence type="ECO:0000313" key="11">
    <source>
        <dbReference type="EMBL" id="NWZ73639.1"/>
    </source>
</evidence>
<keyword evidence="4" id="KW-0597">Phosphoprotein</keyword>
<feature type="region of interest" description="Disordered" evidence="9">
    <location>
        <begin position="406"/>
        <end position="505"/>
    </location>
</feature>
<feature type="region of interest" description="Disordered" evidence="9">
    <location>
        <begin position="1"/>
        <end position="246"/>
    </location>
</feature>
<dbReference type="PANTHER" id="PTHR10901">
    <property type="entry name" value="TROPOMODULIN"/>
    <property type="match status" value="1"/>
</dbReference>
<dbReference type="GO" id="GO:0005865">
    <property type="term" value="C:striated muscle thin filament"/>
    <property type="evidence" value="ECO:0007669"/>
    <property type="project" value="TreeGrafter"/>
</dbReference>
<feature type="compositionally biased region" description="Basic and acidic residues" evidence="9">
    <location>
        <begin position="69"/>
        <end position="120"/>
    </location>
</feature>
<evidence type="ECO:0000259" key="10">
    <source>
        <dbReference type="PROSITE" id="PS51082"/>
    </source>
</evidence>
<dbReference type="GO" id="GO:0003779">
    <property type="term" value="F:actin binding"/>
    <property type="evidence" value="ECO:0007669"/>
    <property type="project" value="InterPro"/>
</dbReference>
<proteinExistence type="predicted"/>
<evidence type="ECO:0000256" key="4">
    <source>
        <dbReference type="ARBA" id="ARBA00022553"/>
    </source>
</evidence>
<dbReference type="GO" id="GO:0006936">
    <property type="term" value="P:muscle contraction"/>
    <property type="evidence" value="ECO:0007669"/>
    <property type="project" value="TreeGrafter"/>
</dbReference>
<accession>A0A7K7Q153</accession>
<dbReference type="Proteomes" id="UP000549775">
    <property type="component" value="Unassembled WGS sequence"/>
</dbReference>
<organism evidence="11 12">
    <name type="scientific">Acrocephalus arundinaceus</name>
    <name type="common">Great reed-warbler</name>
    <dbReference type="NCBI Taxonomy" id="39621"/>
    <lineage>
        <taxon>Eukaryota</taxon>
        <taxon>Metazoa</taxon>
        <taxon>Chordata</taxon>
        <taxon>Craniata</taxon>
        <taxon>Vertebrata</taxon>
        <taxon>Euteleostomi</taxon>
        <taxon>Archelosauria</taxon>
        <taxon>Archosauria</taxon>
        <taxon>Dinosauria</taxon>
        <taxon>Saurischia</taxon>
        <taxon>Theropoda</taxon>
        <taxon>Coelurosauria</taxon>
        <taxon>Aves</taxon>
        <taxon>Neognathae</taxon>
        <taxon>Neoaves</taxon>
        <taxon>Telluraves</taxon>
        <taxon>Australaves</taxon>
        <taxon>Passeriformes</taxon>
        <taxon>Sylvioidea</taxon>
        <taxon>Sylviidae</taxon>
        <taxon>Acrocephalinae</taxon>
        <taxon>Acrocephalus</taxon>
    </lineage>
</organism>
<name>A0A7K7Q153_ACRAR</name>
<dbReference type="GO" id="GO:0005523">
    <property type="term" value="F:tropomyosin binding"/>
    <property type="evidence" value="ECO:0007669"/>
    <property type="project" value="InterPro"/>
</dbReference>
<evidence type="ECO:0000256" key="3">
    <source>
        <dbReference type="ARBA" id="ARBA00022490"/>
    </source>
</evidence>
<keyword evidence="3" id="KW-0963">Cytoplasm</keyword>
<comment type="function">
    <text evidence="7">Required for proper contractility of visceral smooth muscle cells. Mediates nucleation of actin filaments.</text>
</comment>
<dbReference type="EMBL" id="VZST01009782">
    <property type="protein sequence ID" value="NWZ73639.1"/>
    <property type="molecule type" value="Genomic_DNA"/>
</dbReference>
<feature type="compositionally biased region" description="Pro residues" evidence="9">
    <location>
        <begin position="464"/>
        <end position="475"/>
    </location>
</feature>
<feature type="compositionally biased region" description="Low complexity" evidence="9">
    <location>
        <begin position="451"/>
        <end position="463"/>
    </location>
</feature>
<dbReference type="PANTHER" id="PTHR10901:SF5">
    <property type="entry name" value="LEIOMODIN-1"/>
    <property type="match status" value="1"/>
</dbReference>
<keyword evidence="12" id="KW-1185">Reference proteome</keyword>
<evidence type="ECO:0000256" key="1">
    <source>
        <dbReference type="ARBA" id="ARBA00004204"/>
    </source>
</evidence>
<dbReference type="InterPro" id="IPR032675">
    <property type="entry name" value="LRR_dom_sf"/>
</dbReference>
<dbReference type="GO" id="GO:0007015">
    <property type="term" value="P:actin filament organization"/>
    <property type="evidence" value="ECO:0007669"/>
    <property type="project" value="TreeGrafter"/>
</dbReference>
<dbReference type="FunFam" id="3.80.10.10:FF:000083">
    <property type="entry name" value="Leiomodin 1"/>
    <property type="match status" value="1"/>
</dbReference>
<sequence length="534" mass="59009">ESRLSKNKGDKNQEGKGKESPSKDPAQKRDTKVGKDSKKEESVQKTDLKGKAETETKTKENKAMNYKVKAMEKKLMGKDKEEENGSVLREDTGKDKKEEEKSSELKKDAGKDKKEEENRSYFKNKGVGKDKKEEEKVSAAKEETEKEKKQEEKDSASKDTGKDKKEKRSESEKQAEDNVRGKGKKENYKKEEEKASAVKKSKADEKDKSQAEAEKVEETQEAKAGAGSSPSKPSSSSSADQAKDDEASSIFDELIEKVKNNDAEVTEVNVNNSDCINNETLVRFTEALEFNTVVKVFALANTRADDHVAFAIAIMLKSNKVLTSINLDSNHITGKGILAVFRALLQNNTLTELRFHNQRHICGGKTEMEIAKLLKENTTLLKLGYHFELAGPRMTVTNLLSRNMDRQRQKRLQEQKLAQERGEKKDLLEVPKPGALPKGSPKASPQPSPKASPKSSPKKGGAPTVPPPPPPPLAPPLMISENLKNSLSPATQRKLGDRVLPVQEKNSRDQLLAAIRSSNLKQLKKASAGPGGAR</sequence>
<evidence type="ECO:0000256" key="5">
    <source>
        <dbReference type="ARBA" id="ARBA00022737"/>
    </source>
</evidence>
<keyword evidence="5" id="KW-0677">Repeat</keyword>
<feature type="domain" description="WH2" evidence="10">
    <location>
        <begin position="507"/>
        <end position="526"/>
    </location>
</feature>
<feature type="compositionally biased region" description="Basic and acidic residues" evidence="9">
    <location>
        <begin position="127"/>
        <end position="221"/>
    </location>
</feature>
<dbReference type="OrthoDB" id="2163268at2759"/>
<dbReference type="PROSITE" id="PS51082">
    <property type="entry name" value="WH2"/>
    <property type="match status" value="1"/>
</dbReference>
<feature type="compositionally biased region" description="Polar residues" evidence="9">
    <location>
        <begin position="482"/>
        <end position="491"/>
    </location>
</feature>
<reference evidence="11 12" key="1">
    <citation type="submission" date="2019-09" db="EMBL/GenBank/DDBJ databases">
        <title>Bird 10,000 Genomes (B10K) Project - Family phase.</title>
        <authorList>
            <person name="Zhang G."/>
        </authorList>
    </citation>
    <scope>NUCLEOTIDE SEQUENCE [LARGE SCALE GENOMIC DNA]</scope>
    <source>
        <strain evidence="11">OUT-0054</strain>
        <tissue evidence="11">Blood</tissue>
    </source>
</reference>
<evidence type="ECO:0000256" key="6">
    <source>
        <dbReference type="ARBA" id="ARBA00023212"/>
    </source>
</evidence>
<dbReference type="GO" id="GO:0051694">
    <property type="term" value="P:pointed-end actin filament capping"/>
    <property type="evidence" value="ECO:0007669"/>
    <property type="project" value="InterPro"/>
</dbReference>
<feature type="compositionally biased region" description="Basic and acidic residues" evidence="9">
    <location>
        <begin position="406"/>
        <end position="429"/>
    </location>
</feature>
<dbReference type="Gene3D" id="3.80.10.10">
    <property type="entry name" value="Ribonuclease Inhibitor"/>
    <property type="match status" value="1"/>
</dbReference>
<comment type="caution">
    <text evidence="11">The sequence shown here is derived from an EMBL/GenBank/DDBJ whole genome shotgun (WGS) entry which is preliminary data.</text>
</comment>
<dbReference type="SUPFAM" id="SSF52047">
    <property type="entry name" value="RNI-like"/>
    <property type="match status" value="1"/>
</dbReference>
<feature type="non-terminal residue" evidence="11">
    <location>
        <position position="534"/>
    </location>
</feature>
<feature type="non-terminal residue" evidence="11">
    <location>
        <position position="1"/>
    </location>
</feature>
<gene>
    <name evidence="11" type="primary">Lmod1</name>
    <name evidence="11" type="ORF">ACRARU_R14841</name>
</gene>
<feature type="compositionally biased region" description="Basic and acidic residues" evidence="9">
    <location>
        <begin position="1"/>
        <end position="62"/>
    </location>
</feature>
<dbReference type="InterPro" id="IPR003124">
    <property type="entry name" value="WH2_dom"/>
</dbReference>
<dbReference type="GO" id="GO:0030239">
    <property type="term" value="P:myofibril assembly"/>
    <property type="evidence" value="ECO:0007669"/>
    <property type="project" value="TreeGrafter"/>
</dbReference>
<feature type="compositionally biased region" description="Low complexity" evidence="9">
    <location>
        <begin position="222"/>
        <end position="240"/>
    </location>
</feature>
<evidence type="ECO:0000256" key="2">
    <source>
        <dbReference type="ARBA" id="ARBA00004245"/>
    </source>
</evidence>
<evidence type="ECO:0000256" key="7">
    <source>
        <dbReference type="ARBA" id="ARBA00055149"/>
    </source>
</evidence>
<keyword evidence="6" id="KW-0206">Cytoskeleton</keyword>
<dbReference type="InterPro" id="IPR004934">
    <property type="entry name" value="TMOD"/>
</dbReference>
<comment type="subcellular location">
    <subcellularLocation>
        <location evidence="2">Cytoplasm</location>
        <location evidence="2">Cytoskeleton</location>
    </subcellularLocation>
    <subcellularLocation>
        <location evidence="1">Cytoplasm</location>
        <location evidence="1">Myofibril</location>
        <location evidence="1">Sarcomere</location>
    </subcellularLocation>
</comment>